<dbReference type="InterPro" id="IPR035090">
    <property type="entry name" value="Pyridoxal_P_attach_site"/>
</dbReference>
<dbReference type="SUPFAM" id="SSF53756">
    <property type="entry name" value="UDP-Glycosyltransferase/glycogen phosphorylase"/>
    <property type="match status" value="1"/>
</dbReference>
<keyword evidence="5" id="KW-0021">Allosteric enzyme</keyword>
<comment type="cofactor">
    <cofactor evidence="2">
        <name>pyridoxal 5'-phosphate</name>
        <dbReference type="ChEBI" id="CHEBI:597326"/>
    </cofactor>
</comment>
<name>A0AAU7V8F9_9ACTO</name>
<feature type="modified residue" description="N6-(pyridoxal phosphate)lysine" evidence="11">
    <location>
        <position position="607"/>
    </location>
</feature>
<dbReference type="InterPro" id="IPR011834">
    <property type="entry name" value="Agluc_phsphrylas"/>
</dbReference>
<evidence type="ECO:0000313" key="13">
    <source>
        <dbReference type="EMBL" id="XBW08586.1"/>
    </source>
</evidence>
<dbReference type="Pfam" id="PF11897">
    <property type="entry name" value="DUF3417"/>
    <property type="match status" value="1"/>
</dbReference>
<dbReference type="GO" id="GO:0030170">
    <property type="term" value="F:pyridoxal phosphate binding"/>
    <property type="evidence" value="ECO:0007669"/>
    <property type="project" value="InterPro"/>
</dbReference>
<comment type="catalytic activity">
    <reaction evidence="1">
        <text>[(1-&gt;4)-alpha-D-glucosyl](n) + phosphate = [(1-&gt;4)-alpha-D-glucosyl](n-1) + alpha-D-glucose 1-phosphate</text>
        <dbReference type="Rhea" id="RHEA:41732"/>
        <dbReference type="Rhea" id="RHEA-COMP:9584"/>
        <dbReference type="Rhea" id="RHEA-COMP:9586"/>
        <dbReference type="ChEBI" id="CHEBI:15444"/>
        <dbReference type="ChEBI" id="CHEBI:43474"/>
        <dbReference type="ChEBI" id="CHEBI:58601"/>
        <dbReference type="EC" id="2.4.1.1"/>
    </reaction>
</comment>
<keyword evidence="9" id="KW-0119">Carbohydrate metabolism</keyword>
<evidence type="ECO:0000256" key="11">
    <source>
        <dbReference type="PIRSR" id="PIRSR000460-1"/>
    </source>
</evidence>
<dbReference type="AlphaFoldDB" id="A0AAU7V8F9"/>
<keyword evidence="8 11" id="KW-0663">Pyridoxal phosphate</keyword>
<dbReference type="PROSITE" id="PS00102">
    <property type="entry name" value="PHOSPHORYLASE"/>
    <property type="match status" value="1"/>
</dbReference>
<accession>A0AAU7V8F9</accession>
<dbReference type="EMBL" id="CP138335">
    <property type="protein sequence ID" value="XBW08586.1"/>
    <property type="molecule type" value="Genomic_DNA"/>
</dbReference>
<evidence type="ECO:0000256" key="4">
    <source>
        <dbReference type="ARBA" id="ARBA00012591"/>
    </source>
</evidence>
<comment type="similarity">
    <text evidence="3">Belongs to the glycogen phosphorylase family.</text>
</comment>
<dbReference type="PIRSF" id="PIRSF000460">
    <property type="entry name" value="Pprylas_GlgP"/>
    <property type="match status" value="1"/>
</dbReference>
<dbReference type="InterPro" id="IPR052182">
    <property type="entry name" value="Glycogen/Maltodextrin_Phosph"/>
</dbReference>
<evidence type="ECO:0000259" key="12">
    <source>
        <dbReference type="Pfam" id="PF11897"/>
    </source>
</evidence>
<evidence type="ECO:0000256" key="8">
    <source>
        <dbReference type="ARBA" id="ARBA00022898"/>
    </source>
</evidence>
<gene>
    <name evidence="13" type="primary">glgP</name>
    <name evidence="13" type="ORF">SAC06_03220</name>
</gene>
<keyword evidence="6" id="KW-0328">Glycosyltransferase</keyword>
<dbReference type="InterPro" id="IPR000811">
    <property type="entry name" value="Glyco_trans_35"/>
</dbReference>
<evidence type="ECO:0000256" key="9">
    <source>
        <dbReference type="ARBA" id="ARBA00023277"/>
    </source>
</evidence>
<reference evidence="13" key="1">
    <citation type="submission" date="2023-11" db="EMBL/GenBank/DDBJ databases">
        <title>Scrofimicrobium hongkongense sp. nov., isolated from a patient with peritonitis.</title>
        <authorList>
            <person name="Lao H.Y."/>
            <person name="Wong A.Y.P."/>
            <person name="Ng T.L."/>
            <person name="Wong R.Y.L."/>
            <person name="Yau M.C.Y."/>
            <person name="Lam J.Y.W."/>
            <person name="Siu G.K.H."/>
        </authorList>
    </citation>
    <scope>NUCLEOTIDE SEQUENCE</scope>
    <source>
        <strain evidence="13">R131</strain>
    </source>
</reference>
<dbReference type="NCBIfam" id="TIGR02094">
    <property type="entry name" value="more_P_ylases"/>
    <property type="match status" value="1"/>
</dbReference>
<dbReference type="Pfam" id="PF00343">
    <property type="entry name" value="Phosphorylase"/>
    <property type="match status" value="1"/>
</dbReference>
<dbReference type="InterPro" id="IPR024517">
    <property type="entry name" value="Glycogen_phosphorylase_DUF3417"/>
</dbReference>
<sequence length="866" mass="95011">MRTVLPNELAVLDTLARNLRWCWNEPTVKYFASLDPDAWERAGHDPVALLGEISPERFQQLAADSAVVEEAQQLAADLNLYLTEDKWYQSEFSNSDKPAAIAYFSAEFGITTVMPQYSGGLGILAGDHLKSASDLGVPIVGVGLLYGAGYFRQSLSRDGWQRETYPLLDPHNLPLTLLREADGSAARISLPLPEGRVLNAQIWVAQVGRVPLLLLDSDVPDNDDASRSVTDRLYGGSAEHRLEQELLLGVGGVKALRVYSRLTGTPRPEVYHCNEGHAGFMSVERIRELMEGEAQVDLGTAIEAVRSGTLFTTHTPVPAGIDRFDKNTVRTYLSAMPLPGVDVEDILALGNESYEGGNPHVFNMAVLGLRMARKANGVAKLHGKVSRGMFASLWPGFDVPEVPITSVTNGVHGPTWRSPSFQSMALDYMSVLEDAEGNGWLKSEDQGGVPDEVLWNKRRELRSALVDSARERARAAWLERGASPAEIGWTGSILDPDVLTIGFARRVPTYKRLTLMLSDPERLTRLLTDPERPIQLVIAGKSHPDDEQGVGLIQKLVQFADNPKVRDRIVFLPNYDMGMAQVMMPGCDVWLNNPLRPLEASGTSGMKCALNGALNLSILDGWWDEMYDGSNGWAIPTADGIEDPQRRDQLEAQALYDLIENTVAPRFYDRDERGVPRRWLEMMRHTLATLGPKVQATRMVRDYVTNLYTPVAAASRTLDAAPWEQARDLAQWKAKVRGAWSGVHVDFVDAQVPDVAELGDRVSITAEVSLDGLDPEDVAVQVVSGRVGSDDRLEDFSIANLQADGVGADGRRRFMGEETLGVSGPVGYAVRVVPSHPLMDGDTELGLAVNAEPSSVRSHTHTTMGR</sequence>
<evidence type="ECO:0000256" key="5">
    <source>
        <dbReference type="ARBA" id="ARBA00022533"/>
    </source>
</evidence>
<dbReference type="KEGG" id="sapp:SAC06_03220"/>
<dbReference type="PANTHER" id="PTHR42655">
    <property type="entry name" value="GLYCOGEN PHOSPHORYLASE"/>
    <property type="match status" value="1"/>
</dbReference>
<evidence type="ECO:0000256" key="1">
    <source>
        <dbReference type="ARBA" id="ARBA00001275"/>
    </source>
</evidence>
<keyword evidence="7" id="KW-0808">Transferase</keyword>
<evidence type="ECO:0000256" key="10">
    <source>
        <dbReference type="ARBA" id="ARBA00025174"/>
    </source>
</evidence>
<dbReference type="Gene3D" id="3.40.50.2000">
    <property type="entry name" value="Glycogen Phosphorylase B"/>
    <property type="match status" value="3"/>
</dbReference>
<evidence type="ECO:0000256" key="3">
    <source>
        <dbReference type="ARBA" id="ARBA00006047"/>
    </source>
</evidence>
<evidence type="ECO:0000256" key="2">
    <source>
        <dbReference type="ARBA" id="ARBA00001933"/>
    </source>
</evidence>
<feature type="domain" description="DUF3417" evidence="12">
    <location>
        <begin position="5"/>
        <end position="113"/>
    </location>
</feature>
<dbReference type="EC" id="2.4.1.1" evidence="4"/>
<proteinExistence type="inferred from homology"/>
<dbReference type="RefSeq" id="WP_350258786.1">
    <property type="nucleotide sequence ID" value="NZ_CP138335.1"/>
</dbReference>
<evidence type="ECO:0000256" key="6">
    <source>
        <dbReference type="ARBA" id="ARBA00022676"/>
    </source>
</evidence>
<organism evidence="13">
    <name type="scientific">Scrofimicrobium appendicitidis</name>
    <dbReference type="NCBI Taxonomy" id="3079930"/>
    <lineage>
        <taxon>Bacteria</taxon>
        <taxon>Bacillati</taxon>
        <taxon>Actinomycetota</taxon>
        <taxon>Actinomycetes</taxon>
        <taxon>Actinomycetales</taxon>
        <taxon>Actinomycetaceae</taxon>
        <taxon>Scrofimicrobium</taxon>
    </lineage>
</organism>
<protein>
    <recommendedName>
        <fullName evidence="4">glycogen phosphorylase</fullName>
        <ecNumber evidence="4">2.4.1.1</ecNumber>
    </recommendedName>
</protein>
<dbReference type="PANTHER" id="PTHR42655:SF1">
    <property type="entry name" value="GLYCOGEN PHOSPHORYLASE"/>
    <property type="match status" value="1"/>
</dbReference>
<comment type="function">
    <text evidence="10">Phosphorylase is an important allosteric enzyme in carbohydrate metabolism. Enzymes from different sources differ in their regulatory mechanisms and in their natural substrates. However, all known phosphorylases share catalytic and structural properties.</text>
</comment>
<evidence type="ECO:0000256" key="7">
    <source>
        <dbReference type="ARBA" id="ARBA00022679"/>
    </source>
</evidence>
<dbReference type="GO" id="GO:0005975">
    <property type="term" value="P:carbohydrate metabolic process"/>
    <property type="evidence" value="ECO:0007669"/>
    <property type="project" value="InterPro"/>
</dbReference>
<dbReference type="GO" id="GO:0008184">
    <property type="term" value="F:glycogen phosphorylase activity"/>
    <property type="evidence" value="ECO:0007669"/>
    <property type="project" value="InterPro"/>
</dbReference>